<dbReference type="Proteomes" id="UP001280897">
    <property type="component" value="Unassembled WGS sequence"/>
</dbReference>
<dbReference type="AlphaFoldDB" id="A0AAW8YEI2"/>
<name>A0AAW8YEI2_PEDAC</name>
<protein>
    <submittedName>
        <fullName evidence="2">SPJ_0845 family protein</fullName>
    </submittedName>
</protein>
<evidence type="ECO:0000256" key="1">
    <source>
        <dbReference type="SAM" id="MobiDB-lite"/>
    </source>
</evidence>
<dbReference type="EMBL" id="JAWJAV010000001">
    <property type="protein sequence ID" value="MDV2620587.1"/>
    <property type="molecule type" value="Genomic_DNA"/>
</dbReference>
<comment type="caution">
    <text evidence="2">The sequence shown here is derived from an EMBL/GenBank/DDBJ whole genome shotgun (WGS) entry which is preliminary data.</text>
</comment>
<evidence type="ECO:0000313" key="3">
    <source>
        <dbReference type="EMBL" id="MDV2910752.1"/>
    </source>
</evidence>
<dbReference type="NCBIfam" id="NF040897">
    <property type="entry name" value="SPJ_0845_Nterm"/>
    <property type="match status" value="1"/>
</dbReference>
<dbReference type="EMBL" id="JAWJAX010000002">
    <property type="protein sequence ID" value="MDV2910752.1"/>
    <property type="molecule type" value="Genomic_DNA"/>
</dbReference>
<reference evidence="2" key="1">
    <citation type="journal article" date="2023" name="PeerJ">
        <title>Selection and evaluation of lactic acid bacteria from chicken feces in Thailand as potential probiotics.</title>
        <authorList>
            <person name="Khurajog B."/>
            <person name="Disastra Y."/>
            <person name="Lawwyne L.D."/>
            <person name="Sirichokchatchawan W."/>
            <person name="Niyomtham W."/>
            <person name="Yindee J."/>
            <person name="Hampson D.J."/>
            <person name="Prapasarakul N."/>
        </authorList>
    </citation>
    <scope>NUCLEOTIDE SEQUENCE</scope>
    <source>
        <strain evidence="3">BF14</strain>
        <strain evidence="2">BF9</strain>
    </source>
</reference>
<proteinExistence type="predicted"/>
<dbReference type="GeneID" id="57366084"/>
<evidence type="ECO:0000313" key="2">
    <source>
        <dbReference type="EMBL" id="MDV2620587.1"/>
    </source>
</evidence>
<feature type="compositionally biased region" description="Basic and acidic residues" evidence="1">
    <location>
        <begin position="25"/>
        <end position="46"/>
    </location>
</feature>
<evidence type="ECO:0000313" key="4">
    <source>
        <dbReference type="Proteomes" id="UP001280897"/>
    </source>
</evidence>
<gene>
    <name evidence="2" type="ORF">R0G89_02400</name>
    <name evidence="3" type="ORF">R0H03_02560</name>
</gene>
<organism evidence="2 4">
    <name type="scientific">Pediococcus acidilactici</name>
    <dbReference type="NCBI Taxonomy" id="1254"/>
    <lineage>
        <taxon>Bacteria</taxon>
        <taxon>Bacillati</taxon>
        <taxon>Bacillota</taxon>
        <taxon>Bacilli</taxon>
        <taxon>Lactobacillales</taxon>
        <taxon>Lactobacillaceae</taxon>
        <taxon>Pediococcus</taxon>
        <taxon>Pediococcus acidilactici group</taxon>
    </lineage>
</organism>
<dbReference type="InterPro" id="IPR047909">
    <property type="entry name" value="SPJ_0845-like_N"/>
</dbReference>
<reference evidence="2" key="2">
    <citation type="submission" date="2023-10" db="EMBL/GenBank/DDBJ databases">
        <authorList>
            <person name="Khurajog B."/>
        </authorList>
    </citation>
    <scope>NUCLEOTIDE SEQUENCE</scope>
    <source>
        <strain evidence="3">BF14</strain>
        <strain evidence="2">BF9</strain>
    </source>
</reference>
<dbReference type="RefSeq" id="WP_002831946.1">
    <property type="nucleotide sequence ID" value="NZ_BMWN01000001.1"/>
</dbReference>
<accession>A0AAW8YEI2</accession>
<feature type="region of interest" description="Disordered" evidence="1">
    <location>
        <begin position="22"/>
        <end position="46"/>
    </location>
</feature>
<dbReference type="Proteomes" id="UP001280415">
    <property type="component" value="Unassembled WGS sequence"/>
</dbReference>
<sequence length="46" mass="5255">MGLTVKRTTDLEKMLGQFTNPATTAEEKKKKDKFLAKDKDKKGQKK</sequence>